<dbReference type="EMBL" id="BMME01000001">
    <property type="protein sequence ID" value="GGK08540.1"/>
    <property type="molecule type" value="Genomic_DNA"/>
</dbReference>
<accession>A0ABQ2EGR7</accession>
<gene>
    <name evidence="1" type="ORF">GCM10011394_17410</name>
</gene>
<comment type="caution">
    <text evidence="1">The sequence shown here is derived from an EMBL/GenBank/DDBJ whole genome shotgun (WGS) entry which is preliminary data.</text>
</comment>
<protein>
    <submittedName>
        <fullName evidence="1">Uncharacterized protein</fullName>
    </submittedName>
</protein>
<sequence length="304" mass="33536">MAFEISHTDQLGATGFAHKELLLRIQALAELNGWVTLRLDQVSENHELILKGEGLSGEEEIFVGFRCYQDSFADYYNIAVAGFAGYVPGNAWAAQPGFLESGVPAHNQRIDYWLTVNAQRIALAMKVGTPVYESCYVGKILPYARPGEFPYPLCVAGMLNGAAAVRYSEISHTMPYKGNRVNLRLRWLDGTWKQPLTHPWNNAWIGGASSQLRDTNGQYPIMPVVLCEAVPNVFGELDGIGYVSNFNNIVESVVQVGGTPVVDNPAWTAQERAEAIVLAGGVPWVCLQDVARTSFNDYYAMRLD</sequence>
<keyword evidence="2" id="KW-1185">Reference proteome</keyword>
<dbReference type="RefSeq" id="WP_132984712.1">
    <property type="nucleotide sequence ID" value="NZ_BMME01000001.1"/>
</dbReference>
<organism evidence="1 2">
    <name type="scientific">Luteimonas terricola</name>
    <dbReference type="NCBI Taxonomy" id="645597"/>
    <lineage>
        <taxon>Bacteria</taxon>
        <taxon>Pseudomonadati</taxon>
        <taxon>Pseudomonadota</taxon>
        <taxon>Gammaproteobacteria</taxon>
        <taxon>Lysobacterales</taxon>
        <taxon>Lysobacteraceae</taxon>
        <taxon>Luteimonas</taxon>
    </lineage>
</organism>
<evidence type="ECO:0000313" key="1">
    <source>
        <dbReference type="EMBL" id="GGK08540.1"/>
    </source>
</evidence>
<dbReference type="Proteomes" id="UP000599009">
    <property type="component" value="Unassembled WGS sequence"/>
</dbReference>
<evidence type="ECO:0000313" key="2">
    <source>
        <dbReference type="Proteomes" id="UP000599009"/>
    </source>
</evidence>
<reference evidence="2" key="1">
    <citation type="journal article" date="2019" name="Int. J. Syst. Evol. Microbiol.">
        <title>The Global Catalogue of Microorganisms (GCM) 10K type strain sequencing project: providing services to taxonomists for standard genome sequencing and annotation.</title>
        <authorList>
            <consortium name="The Broad Institute Genomics Platform"/>
            <consortium name="The Broad Institute Genome Sequencing Center for Infectious Disease"/>
            <person name="Wu L."/>
            <person name="Ma J."/>
        </authorList>
    </citation>
    <scope>NUCLEOTIDE SEQUENCE [LARGE SCALE GENOMIC DNA]</scope>
    <source>
        <strain evidence="2">CGMCC 1.8985</strain>
    </source>
</reference>
<name>A0ABQ2EGR7_9GAMM</name>
<proteinExistence type="predicted"/>